<dbReference type="CDD" id="cd17244">
    <property type="entry name" value="RMtype1_S_Apa101655I-TRD2-CR2_like"/>
    <property type="match status" value="1"/>
</dbReference>
<gene>
    <name evidence="9" type="ORF">ORY91_000879</name>
    <name evidence="10" type="ORF">V9W64_08015</name>
</gene>
<keyword evidence="9" id="KW-0489">Methyltransferase</keyword>
<dbReference type="Pfam" id="PF02384">
    <property type="entry name" value="N6_Mtase"/>
    <property type="match status" value="1"/>
</dbReference>
<feature type="region of interest" description="Disordered" evidence="6">
    <location>
        <begin position="814"/>
        <end position="835"/>
    </location>
</feature>
<reference evidence="10" key="2">
    <citation type="submission" date="2024-02" db="EMBL/GenBank/DDBJ databases">
        <title>Neisseria leonii sp. nov.</title>
        <authorList>
            <person name="Boutroux M."/>
            <person name="Favre-Rochex S."/>
            <person name="Gorgette O."/>
            <person name="Touak G."/>
            <person name="Muhle E."/>
            <person name="Chesneau O."/>
            <person name="Clermont D."/>
            <person name="Rahi P."/>
        </authorList>
    </citation>
    <scope>NUCLEOTIDE SEQUENCE</scope>
    <source>
        <strain evidence="10">51.81</strain>
    </source>
</reference>
<dbReference type="InterPro" id="IPR000055">
    <property type="entry name" value="Restrct_endonuc_typeI_TRD"/>
</dbReference>
<organism evidence="9">
    <name type="scientific">Neisseria leonii</name>
    <dbReference type="NCBI Taxonomy" id="2995413"/>
    <lineage>
        <taxon>Bacteria</taxon>
        <taxon>Pseudomonadati</taxon>
        <taxon>Pseudomonadota</taxon>
        <taxon>Betaproteobacteria</taxon>
        <taxon>Neisseriales</taxon>
        <taxon>Neisseriaceae</taxon>
        <taxon>Neisseria</taxon>
    </lineage>
</organism>
<evidence type="ECO:0000313" key="10">
    <source>
        <dbReference type="EMBL" id="WWY02647.1"/>
    </source>
</evidence>
<dbReference type="InterPro" id="IPR044946">
    <property type="entry name" value="Restrct_endonuc_typeI_TRD_sf"/>
</dbReference>
<dbReference type="REBASE" id="810250">
    <property type="entry name" value="Nsp5181ORF8015P"/>
</dbReference>
<dbReference type="Gene3D" id="3.40.50.150">
    <property type="entry name" value="Vaccinia Virus protein VP39"/>
    <property type="match status" value="1"/>
</dbReference>
<comment type="similarity">
    <text evidence="1">Belongs to the N(4)/N(6)-methyltransferase family.</text>
</comment>
<feature type="domain" description="Type I restriction modification DNA specificity" evidence="7">
    <location>
        <begin position="910"/>
        <end position="1073"/>
    </location>
</feature>
<evidence type="ECO:0000259" key="8">
    <source>
        <dbReference type="Pfam" id="PF02384"/>
    </source>
</evidence>
<dbReference type="RefSeq" id="WP_274584738.1">
    <property type="nucleotide sequence ID" value="NZ_CP145811.1"/>
</dbReference>
<keyword evidence="5" id="KW-0175">Coiled coil</keyword>
<sequence length="1294" mass="148151">MITKQNLPALLNHLGFAEWDNHSYRKVFHGQYELSVDLKSEKIQYPNGLTAERDTTLNFSQPENFVVLECVCQLLQTGYTPNQIVLEPKMTGGREDTSFYCDILLRDNDHTPYMLIECKTTDNSHSEFEKAWRKMQKDGGQLFNYFNSYRKAQYLCLYAADWQGKSIEHSYRLVSMKDNPEYLASDEKLIGYEQIHAESGSKSDFFEVWKSTYQLDATEHQLFESAPFNIGTRPFAAADLKAVDNTSIQKKYHQFATIMRQHNVSGRENAFDKLVNLFLAKIKDERENPNELKVYWKGAAQDNYFDLQDRLQALYKKGMDEFLGEEITHVTKEEIEAAFILFKNKKDETKKTILDRFTEIKYYTNNDFAFLDVHNKKLFFQNGSILKEVVQMLQDIRLKTDNRDENQFLGDLFEGFLDQGVKQSEGQFFTPLPIVRFLVSSLPLENLISGSENPPKMIDYACGAGHFLNEYARQIRPLVEQYKNSEYAAYYQAIVGIEKEYRLSKVAKVSAFMYGQDGIQIVYGDGLTMHNDKVKVENSAFSVLLANPPYSVKGFLDTLSDDERKYFSLYKHVDKTDTFNSIETFFIERAAQLLKTDGVAAIILPSSVLSNGNIYIKAREILLQHFDIVAIAEFGSQTFGKTGTNTVTLFLRRKSDAPSLSAHYQNRVDFWFDNDKTADELFQDSHLLQQYCQHCGLNWQDYQTFLTFRLPENGIFADYREAYRQSNDWKDRQKKGDYKKSDETARNKIFEKEAWDFAREMEKDKLHYFLLAYTNPQPVLIIKSPADNKEAKKFLGYEWSARKGSEGIKYIGSSEAENEDNPNRNQGISKMHTPLFNPKNLNDTRKLNHLIRQNFQAACTQTQPEISEDLRPFASLRPLHEMLDFSRTVFDKAILTALTEKVEIRSKYPLVKLGNVCDVLIGGTPARAIGEYFTGQNLWVSIAEMKGGIITDTKEKITDIAIQKSNVKLIPKGTTLLSFKLSIGKTAIAGADLYTNEAIAGLIPFNKKELLDLFLFHLFNGKLIDLENVGNKAFGKSLNSKYLKGEVKIPLPPLDIQQQIIAECQKIDQEYETSRMNIEQYRAKIAQIFSELEVLAQSVSRGGVKPIKIKELCLINSEKINPEEQPHQAFIYIDIEAVENGTGKYSLEQVILGKNAPSRAKRFASKGSTLISTVRPNLKGFAYIDKDIPNSVFSTGFAVLKSKNEAILLNLMIYYLFMYSDNLMSQMMMAMPKGQYPSINKDDIENFVLPIPSIKKQTEILAQIAEYEAQIAACEQKMQSLPAQKQAILAKYLQ</sequence>
<keyword evidence="4" id="KW-0238">DNA-binding</keyword>
<dbReference type="GO" id="GO:0008170">
    <property type="term" value="F:N-methyltransferase activity"/>
    <property type="evidence" value="ECO:0007669"/>
    <property type="project" value="InterPro"/>
</dbReference>
<comment type="similarity">
    <text evidence="2">Belongs to the type-I restriction system S methylase family.</text>
</comment>
<dbReference type="GO" id="GO:0032259">
    <property type="term" value="P:methylation"/>
    <property type="evidence" value="ECO:0007669"/>
    <property type="project" value="UniProtKB-KW"/>
</dbReference>
<feature type="domain" description="Type I restriction modification DNA specificity" evidence="7">
    <location>
        <begin position="1104"/>
        <end position="1280"/>
    </location>
</feature>
<dbReference type="PANTHER" id="PTHR30408:SF12">
    <property type="entry name" value="TYPE I RESTRICTION ENZYME MJAVIII SPECIFICITY SUBUNIT"/>
    <property type="match status" value="1"/>
</dbReference>
<proteinExistence type="inferred from homology"/>
<dbReference type="InterPro" id="IPR003356">
    <property type="entry name" value="DNA_methylase_A-5"/>
</dbReference>
<evidence type="ECO:0000256" key="2">
    <source>
        <dbReference type="ARBA" id="ARBA00010923"/>
    </source>
</evidence>
<dbReference type="Gene3D" id="3.90.220.20">
    <property type="entry name" value="DNA methylase specificity domains"/>
    <property type="match status" value="2"/>
</dbReference>
<dbReference type="PROSITE" id="PS00092">
    <property type="entry name" value="N6_MTASE"/>
    <property type="match status" value="1"/>
</dbReference>
<evidence type="ECO:0000256" key="3">
    <source>
        <dbReference type="ARBA" id="ARBA00022747"/>
    </source>
</evidence>
<keyword evidence="11" id="KW-1185">Reference proteome</keyword>
<evidence type="ECO:0000313" key="11">
    <source>
        <dbReference type="Proteomes" id="UP001149607"/>
    </source>
</evidence>
<dbReference type="InterPro" id="IPR029063">
    <property type="entry name" value="SAM-dependent_MTases_sf"/>
</dbReference>
<evidence type="ECO:0000256" key="1">
    <source>
        <dbReference type="ARBA" id="ARBA00006594"/>
    </source>
</evidence>
<dbReference type="SUPFAM" id="SSF53335">
    <property type="entry name" value="S-adenosyl-L-methionine-dependent methyltransferases"/>
    <property type="match status" value="1"/>
</dbReference>
<dbReference type="Pfam" id="PF01420">
    <property type="entry name" value="Methylase_S"/>
    <property type="match status" value="2"/>
</dbReference>
<name>A0A9X4E2G4_9NEIS</name>
<dbReference type="Proteomes" id="UP001149607">
    <property type="component" value="Chromosome"/>
</dbReference>
<dbReference type="GO" id="GO:0003677">
    <property type="term" value="F:DNA binding"/>
    <property type="evidence" value="ECO:0007669"/>
    <property type="project" value="UniProtKB-KW"/>
</dbReference>
<dbReference type="InterPro" id="IPR002052">
    <property type="entry name" value="DNA_methylase_N6_adenine_CS"/>
</dbReference>
<keyword evidence="3" id="KW-0680">Restriction system</keyword>
<evidence type="ECO:0000256" key="5">
    <source>
        <dbReference type="SAM" id="Coils"/>
    </source>
</evidence>
<feature type="domain" description="DNA methylase adenine-specific" evidence="8">
    <location>
        <begin position="407"/>
        <end position="666"/>
    </location>
</feature>
<dbReference type="CDD" id="cd16961">
    <property type="entry name" value="RMtype1_S_TRD-CR_like"/>
    <property type="match status" value="1"/>
</dbReference>
<dbReference type="EMBL" id="CP146598">
    <property type="protein sequence ID" value="WWY02647.1"/>
    <property type="molecule type" value="Genomic_DNA"/>
</dbReference>
<keyword evidence="9" id="KW-0808">Transferase</keyword>
<accession>A0A9X4E2G4</accession>
<evidence type="ECO:0000256" key="6">
    <source>
        <dbReference type="SAM" id="MobiDB-lite"/>
    </source>
</evidence>
<dbReference type="PANTHER" id="PTHR30408">
    <property type="entry name" value="TYPE-1 RESTRICTION ENZYME ECOKI SPECIFICITY PROTEIN"/>
    <property type="match status" value="1"/>
</dbReference>
<dbReference type="InterPro" id="IPR052021">
    <property type="entry name" value="Type-I_RS_S_subunit"/>
</dbReference>
<feature type="coiled-coil region" evidence="5">
    <location>
        <begin position="1257"/>
        <end position="1284"/>
    </location>
</feature>
<protein>
    <submittedName>
        <fullName evidence="9">N-6 DNA methylase</fullName>
    </submittedName>
</protein>
<evidence type="ECO:0000256" key="4">
    <source>
        <dbReference type="ARBA" id="ARBA00023125"/>
    </source>
</evidence>
<dbReference type="EMBL" id="JAPQFL010000002">
    <property type="protein sequence ID" value="MDD9327480.1"/>
    <property type="molecule type" value="Genomic_DNA"/>
</dbReference>
<evidence type="ECO:0000313" key="9">
    <source>
        <dbReference type="EMBL" id="MDD9327480.1"/>
    </source>
</evidence>
<dbReference type="PRINTS" id="PR00507">
    <property type="entry name" value="N12N6MTFRASE"/>
</dbReference>
<evidence type="ECO:0000259" key="7">
    <source>
        <dbReference type="Pfam" id="PF01420"/>
    </source>
</evidence>
<dbReference type="SUPFAM" id="SSF116734">
    <property type="entry name" value="DNA methylase specificity domain"/>
    <property type="match status" value="2"/>
</dbReference>
<reference evidence="9" key="1">
    <citation type="submission" date="2022-10" db="EMBL/GenBank/DDBJ databases">
        <authorList>
            <person name="Boutroux M."/>
        </authorList>
    </citation>
    <scope>NUCLEOTIDE SEQUENCE</scope>
    <source>
        <strain evidence="9">51.81</strain>
    </source>
</reference>
<dbReference type="GO" id="GO:0009307">
    <property type="term" value="P:DNA restriction-modification system"/>
    <property type="evidence" value="ECO:0007669"/>
    <property type="project" value="UniProtKB-KW"/>
</dbReference>